<evidence type="ECO:0000256" key="6">
    <source>
        <dbReference type="SAM" id="MobiDB-lite"/>
    </source>
</evidence>
<dbReference type="Gene3D" id="3.40.50.300">
    <property type="entry name" value="P-loop containing nucleotide triphosphate hydrolases"/>
    <property type="match status" value="1"/>
</dbReference>
<gene>
    <name evidence="8" type="ORF">FN846DRAFT_670168</name>
</gene>
<reference evidence="8 9" key="1">
    <citation type="submission" date="2019-09" db="EMBL/GenBank/DDBJ databases">
        <title>Draft genome of the ectomycorrhizal ascomycete Sphaerosporella brunnea.</title>
        <authorList>
            <consortium name="DOE Joint Genome Institute"/>
            <person name="Benucci G.M."/>
            <person name="Marozzi G."/>
            <person name="Antonielli L."/>
            <person name="Sanchez S."/>
            <person name="Marco P."/>
            <person name="Wang X."/>
            <person name="Falini L.B."/>
            <person name="Barry K."/>
            <person name="Haridas S."/>
            <person name="Lipzen A."/>
            <person name="Labutti K."/>
            <person name="Grigoriev I.V."/>
            <person name="Murat C."/>
            <person name="Martin F."/>
            <person name="Albertini E."/>
            <person name="Donnini D."/>
            <person name="Bonito G."/>
        </authorList>
    </citation>
    <scope>NUCLEOTIDE SEQUENCE [LARGE SCALE GENOMIC DNA]</scope>
    <source>
        <strain evidence="8 9">Sb_GMNB300</strain>
    </source>
</reference>
<dbReference type="InterPro" id="IPR049730">
    <property type="entry name" value="SNF2/RAD54-like_C"/>
</dbReference>
<keyword evidence="3" id="KW-0547">Nucleotide-binding</keyword>
<feature type="region of interest" description="Disordered" evidence="6">
    <location>
        <begin position="1819"/>
        <end position="1838"/>
    </location>
</feature>
<dbReference type="PANTHER" id="PTHR45626">
    <property type="entry name" value="TRANSCRIPTION TERMINATION FACTOR 2-RELATED"/>
    <property type="match status" value="1"/>
</dbReference>
<dbReference type="InterPro" id="IPR038718">
    <property type="entry name" value="SNF2-like_sf"/>
</dbReference>
<evidence type="ECO:0000256" key="1">
    <source>
        <dbReference type="ARBA" id="ARBA00022603"/>
    </source>
</evidence>
<dbReference type="Pfam" id="PF00271">
    <property type="entry name" value="Helicase_C"/>
    <property type="match status" value="1"/>
</dbReference>
<keyword evidence="4" id="KW-0378">Hydrolase</keyword>
<dbReference type="SMART" id="SM00487">
    <property type="entry name" value="DEXDc"/>
    <property type="match status" value="1"/>
</dbReference>
<keyword evidence="2" id="KW-0808">Transferase</keyword>
<feature type="region of interest" description="Disordered" evidence="6">
    <location>
        <begin position="143"/>
        <end position="195"/>
    </location>
</feature>
<dbReference type="PROSITE" id="PS51194">
    <property type="entry name" value="HELICASE_CTER"/>
    <property type="match status" value="1"/>
</dbReference>
<accession>A0A5J5FAI1</accession>
<dbReference type="InterPro" id="IPR027417">
    <property type="entry name" value="P-loop_NTPase"/>
</dbReference>
<dbReference type="InterPro" id="IPR029063">
    <property type="entry name" value="SAM-dependent_MTases_sf"/>
</dbReference>
<keyword evidence="9" id="KW-1185">Reference proteome</keyword>
<dbReference type="Pfam" id="PF00145">
    <property type="entry name" value="DNA_methylase"/>
    <property type="match status" value="1"/>
</dbReference>
<dbReference type="InParanoid" id="A0A5J5FAI1"/>
<dbReference type="Gene3D" id="3.40.50.150">
    <property type="entry name" value="Vaccinia Virus protein VP39"/>
    <property type="match status" value="1"/>
</dbReference>
<dbReference type="InterPro" id="IPR000330">
    <property type="entry name" value="SNF2_N"/>
</dbReference>
<dbReference type="SUPFAM" id="SSF53335">
    <property type="entry name" value="S-adenosyl-L-methionine-dependent methyltransferases"/>
    <property type="match status" value="1"/>
</dbReference>
<feature type="compositionally biased region" description="Basic and acidic residues" evidence="6">
    <location>
        <begin position="1826"/>
        <end position="1838"/>
    </location>
</feature>
<protein>
    <recommendedName>
        <fullName evidence="7">Helicase C-terminal domain-containing protein</fullName>
    </recommendedName>
</protein>
<dbReference type="OrthoDB" id="423221at2759"/>
<dbReference type="Proteomes" id="UP000326924">
    <property type="component" value="Unassembled WGS sequence"/>
</dbReference>
<evidence type="ECO:0000313" key="8">
    <source>
        <dbReference type="EMBL" id="KAA8914243.1"/>
    </source>
</evidence>
<dbReference type="GO" id="GO:0008168">
    <property type="term" value="F:methyltransferase activity"/>
    <property type="evidence" value="ECO:0007669"/>
    <property type="project" value="UniProtKB-KW"/>
</dbReference>
<keyword evidence="5" id="KW-0067">ATP-binding</keyword>
<comment type="caution">
    <text evidence="8">The sequence shown here is derived from an EMBL/GenBank/DDBJ whole genome shotgun (WGS) entry which is preliminary data.</text>
</comment>
<feature type="compositionally biased region" description="Acidic residues" evidence="6">
    <location>
        <begin position="156"/>
        <end position="176"/>
    </location>
</feature>
<evidence type="ECO:0000256" key="5">
    <source>
        <dbReference type="ARBA" id="ARBA00022840"/>
    </source>
</evidence>
<dbReference type="CDD" id="cd18793">
    <property type="entry name" value="SF2_C_SNF"/>
    <property type="match status" value="1"/>
</dbReference>
<dbReference type="GO" id="GO:0005524">
    <property type="term" value="F:ATP binding"/>
    <property type="evidence" value="ECO:0007669"/>
    <property type="project" value="UniProtKB-KW"/>
</dbReference>
<feature type="region of interest" description="Disordered" evidence="6">
    <location>
        <begin position="1"/>
        <end position="55"/>
    </location>
</feature>
<dbReference type="GO" id="GO:0005634">
    <property type="term" value="C:nucleus"/>
    <property type="evidence" value="ECO:0007669"/>
    <property type="project" value="TreeGrafter"/>
</dbReference>
<dbReference type="InterPro" id="IPR014001">
    <property type="entry name" value="Helicase_ATP-bd"/>
</dbReference>
<dbReference type="GO" id="GO:0016787">
    <property type="term" value="F:hydrolase activity"/>
    <property type="evidence" value="ECO:0007669"/>
    <property type="project" value="UniProtKB-KW"/>
</dbReference>
<name>A0A5J5FAI1_9PEZI</name>
<sequence>MVQTKLTVIRSAKGTGEATAPVDPEPETDRDEDVPMSGTAPESSRAVVSEGPIRRNISTADSDEEMAKITRGTRMLLECVQVPKKQQTSLTNYFSPPVQDKGKGKAAAKVAKTTINASGSRRSARKIISDSDDEDDYVPETISEAEVESEFAASDIEAEEGTLEEDAFEEDDEASGEEPKPKRKGKAAVVQVDRNGKKKKESYRCLSKPCGLKIDPRPEDQEGGLPPISNLAVIFDDIVSRVIPYVQKLLGTGKHRKIRVATMCSGTESPLLALGMFSKAIKKHGLGHLEIEHVFSCEIEPYKQAYIERNFKPPILFRDIKELGGDYATTAYGAKVKVPGDVDILIAGTSCVDFSNLNNKQKSIEDGGESGDTFLGMMAWVNKHRPLIVIQENVCNAAWSEMRRYYIDRGYAAEYTRLDSKQYYIPHTRTRGYLCAVNVKGSDICNKWIDAIVKMRRKCTTTLEAYMLPDDDPRVYKARMELAGDPRRSGPLKARTVEWEKCEGRHQRERIIKKLGEQRPVTAWQEGGVCKTLDFMWQDWGRKQVERVLDLMDINFLLSVRDSKFDPMYKAAFWNLSQNVDRNTMGGKPDGISPCLTPHMIAYLCYRGGPMTGVEALHMQGLPIDELLLTRETSQQIQNLAGNAMSSTVVGTTMLCALILAMDHLPDRSSEDSMEIDQEDNNIESHVVGDEELEEHPLDLSKTASLKLHDLLQDADRSRRLCVCEGRFSITENKIRLCTECGFTACNKCGGRPSHVVPENHRTPQFDNRLLPLEFESKLKTILSMRLRLTGINEETLEAAKNTKGVPLVKSKDWKVWCELVLAAVKGEFRFKNLVRQEKWVVGYDSPHAKLELIFTLQKPEWRMFAKCPEMEGVESHRRKLCEIPVARMFVQPGQNILSGHWELCLPIFSKFDVLIQGIGEKVPSWQRTLGYTDSATMTSEVYSGLRIQVPKEHKANFDRDISGDYKLLQKCGTAQGALHIKLENGDQPPLFFFIDQKRTGDDVDDSFVFSEEHRRLGYGEYRSIFAKLTPKWRQSKASDDSSKVETFVNGHWVPVKAQFGPPSASISASDGAVLEPGPKGITFHANNEDCQFAHTVLQLKVPLRDQAESIWPKGKWVEVDSIHERLTYESLAWLTERVRSMKQLEKWSLLELPGSGLAECHRCAPKPPQLKWFFVKNKFKAFEDPQEAAPYERALKSRPSPFVTQITLADNDVGILKIGLNAATLVHRALFRMPAGGGRGDPMLSWRLVTDYIPEPRLLLPFYELPSNKNDKQSEQPPNFVQRLRPEQLRSLTWMKAQEEPDIAPFIEEEVAEALLSHLNWRAEGKAERPNYVRGGVLADEVGYGKTAITIGLIDSTQAEIKLPKELHGAIPIKATLVVVPSHLINQWASEITKFTGNKYRVVKVSNQSDMNKITALQIINADIVLAQAGLFQSDRYLSNLAHFAGTAKPPSGQGRRFFDWQAQALADLAVQVEHMKEWGAKGVWARIQEASRQLERQEATEAFVPSKRLIGSAYIKSKEATGAKRRRGSEDGDSTTESPADEEGASSDRAKKVRTSKTNQDPWNLKNQLVQKDWTRMATPPFEMFHFNRLVVDEFTYYKGQIHAGITSQKANSRWVLSGTPPLDDFSDVKTIAGFLNIHLGIDDDGVGKAENRKRIRKDMTGVEQFTAFREVHSPYWHARRQQVAQAFLNQFVRQNYAEIEEIPWEEHIVPVKLPAAERAIYLELEHYLQALDYNVQKSRAKVDNDRDRRQQEALGNSKTAEEALIKRCSHFDLDNSQRNEENAVQACDVIVDDRKKQLHSCREDIRRSLKEAVAQHKAIPKGEWQEKGGARSNDKRPRDLFMEFVDQCRTVGVGDPDANYDVRVLLDEAFANGKAYKVVYADGSVANPKISAPNAKNKAAKGGADDSKLDTIEKIEQLKNTVIYLRGLARKELAGRHRSLRYFTVVRDLQKSAVEQTVINVSCPGCKKQDLKTSEIAVLSSCGHKGCYDCLEKAARLTQCLTDGCAAATRALAVVRGDSLGSEDKRDGIGRHHGKKLEKVVELIKDRIPKGDKILLFIQFSDLIEKAKKILKESGVKYVSIEGTAQKQSAIVDDFQKGNDGARVMILDVLAESSSGANFTNANHAIFLSPLLTETEYQYNACETQAIGRIRRYGQTKTVHIWRFLSEDTMDVETYEKRTGEIRGGEAFAKKLYKL</sequence>
<evidence type="ECO:0000256" key="2">
    <source>
        <dbReference type="ARBA" id="ARBA00022679"/>
    </source>
</evidence>
<feature type="domain" description="Helicase C-terminal" evidence="7">
    <location>
        <begin position="2039"/>
        <end position="2198"/>
    </location>
</feature>
<feature type="region of interest" description="Disordered" evidence="6">
    <location>
        <begin position="1522"/>
        <end position="1564"/>
    </location>
</feature>
<evidence type="ECO:0000313" key="9">
    <source>
        <dbReference type="Proteomes" id="UP000326924"/>
    </source>
</evidence>
<dbReference type="InterPro" id="IPR001525">
    <property type="entry name" value="C5_MeTfrase"/>
</dbReference>
<organism evidence="8 9">
    <name type="scientific">Sphaerosporella brunnea</name>
    <dbReference type="NCBI Taxonomy" id="1250544"/>
    <lineage>
        <taxon>Eukaryota</taxon>
        <taxon>Fungi</taxon>
        <taxon>Dikarya</taxon>
        <taxon>Ascomycota</taxon>
        <taxon>Pezizomycotina</taxon>
        <taxon>Pezizomycetes</taxon>
        <taxon>Pezizales</taxon>
        <taxon>Pyronemataceae</taxon>
        <taxon>Sphaerosporella</taxon>
    </lineage>
</organism>
<evidence type="ECO:0000259" key="7">
    <source>
        <dbReference type="PROSITE" id="PS51194"/>
    </source>
</evidence>
<evidence type="ECO:0000256" key="4">
    <source>
        <dbReference type="ARBA" id="ARBA00022801"/>
    </source>
</evidence>
<dbReference type="InterPro" id="IPR050628">
    <property type="entry name" value="SNF2_RAD54_helicase_TF"/>
</dbReference>
<evidence type="ECO:0000256" key="3">
    <source>
        <dbReference type="ARBA" id="ARBA00022741"/>
    </source>
</evidence>
<feature type="compositionally biased region" description="Acidic residues" evidence="6">
    <location>
        <begin position="24"/>
        <end position="34"/>
    </location>
</feature>
<dbReference type="GO" id="GO:0006281">
    <property type="term" value="P:DNA repair"/>
    <property type="evidence" value="ECO:0007669"/>
    <property type="project" value="TreeGrafter"/>
</dbReference>
<dbReference type="PANTHER" id="PTHR45626:SF26">
    <property type="entry name" value="FAMILY HELICASE, PUTATIVE (AFU_ORTHOLOGUE AFUA_2G09120)-RELATED"/>
    <property type="match status" value="1"/>
</dbReference>
<proteinExistence type="predicted"/>
<dbReference type="Pfam" id="PF00176">
    <property type="entry name" value="SNF2-rel_dom"/>
    <property type="match status" value="1"/>
</dbReference>
<keyword evidence="1" id="KW-0489">Methyltransferase</keyword>
<dbReference type="SUPFAM" id="SSF52540">
    <property type="entry name" value="P-loop containing nucleoside triphosphate hydrolases"/>
    <property type="match status" value="2"/>
</dbReference>
<dbReference type="InterPro" id="IPR001650">
    <property type="entry name" value="Helicase_C-like"/>
</dbReference>
<dbReference type="EMBL" id="VXIS01000007">
    <property type="protein sequence ID" value="KAA8914243.1"/>
    <property type="molecule type" value="Genomic_DNA"/>
</dbReference>
<dbReference type="GO" id="GO:0032259">
    <property type="term" value="P:methylation"/>
    <property type="evidence" value="ECO:0007669"/>
    <property type="project" value="UniProtKB-KW"/>
</dbReference>
<dbReference type="Gene3D" id="3.40.50.10810">
    <property type="entry name" value="Tandem AAA-ATPase domain"/>
    <property type="match status" value="1"/>
</dbReference>
<dbReference type="GO" id="GO:0008094">
    <property type="term" value="F:ATP-dependent activity, acting on DNA"/>
    <property type="evidence" value="ECO:0007669"/>
    <property type="project" value="TreeGrafter"/>
</dbReference>
<feature type="compositionally biased region" description="Acidic residues" evidence="6">
    <location>
        <begin position="1533"/>
        <end position="1547"/>
    </location>
</feature>